<evidence type="ECO:0008006" key="11">
    <source>
        <dbReference type="Google" id="ProtNLM"/>
    </source>
</evidence>
<dbReference type="GO" id="GO:1990414">
    <property type="term" value="P:replication-born double-strand break repair via sister chromatid exchange"/>
    <property type="evidence" value="ECO:0007669"/>
    <property type="project" value="TreeGrafter"/>
</dbReference>
<dbReference type="STRING" id="400682.A0A1X7UB52"/>
<name>A0A1X7UB52_AMPQE</name>
<dbReference type="InterPro" id="IPR039781">
    <property type="entry name" value="Rad21/Rec8-like"/>
</dbReference>
<feature type="domain" description="Rad21/Rec8-like protein N-terminal" evidence="8">
    <location>
        <begin position="1"/>
        <end position="100"/>
    </location>
</feature>
<dbReference type="SUPFAM" id="SSF46785">
    <property type="entry name" value="Winged helix' DNA-binding domain"/>
    <property type="match status" value="1"/>
</dbReference>
<dbReference type="PANTHER" id="PTHR12585:SF69">
    <property type="entry name" value="FI11703P"/>
    <property type="match status" value="1"/>
</dbReference>
<dbReference type="InterPro" id="IPR006909">
    <property type="entry name" value="Rad21/Rec8_C_eu"/>
</dbReference>
<dbReference type="GO" id="GO:0007062">
    <property type="term" value="P:sister chromatid cohesion"/>
    <property type="evidence" value="ECO:0007669"/>
    <property type="project" value="InterPro"/>
</dbReference>
<keyword evidence="5" id="KW-0539">Nucleus</keyword>
<feature type="region of interest" description="Disordered" evidence="6">
    <location>
        <begin position="188"/>
        <end position="207"/>
    </location>
</feature>
<dbReference type="AlphaFoldDB" id="A0A1X7UB52"/>
<dbReference type="PANTHER" id="PTHR12585">
    <property type="entry name" value="SCC1 / RAD21 FAMILY MEMBER"/>
    <property type="match status" value="1"/>
</dbReference>
<reference evidence="9" key="2">
    <citation type="submission" date="2017-05" db="UniProtKB">
        <authorList>
            <consortium name="EnsemblMetazoa"/>
        </authorList>
    </citation>
    <scope>IDENTIFICATION</scope>
</reference>
<organism evidence="9">
    <name type="scientific">Amphimedon queenslandica</name>
    <name type="common">Sponge</name>
    <dbReference type="NCBI Taxonomy" id="400682"/>
    <lineage>
        <taxon>Eukaryota</taxon>
        <taxon>Metazoa</taxon>
        <taxon>Porifera</taxon>
        <taxon>Demospongiae</taxon>
        <taxon>Heteroscleromorpha</taxon>
        <taxon>Haplosclerida</taxon>
        <taxon>Niphatidae</taxon>
        <taxon>Amphimedon</taxon>
    </lineage>
</organism>
<comment type="subcellular location">
    <subcellularLocation>
        <location evidence="2">Chromosome</location>
    </subcellularLocation>
    <subcellularLocation>
        <location evidence="1">Nucleus</location>
    </subcellularLocation>
</comment>
<dbReference type="CDD" id="cd21792">
    <property type="entry name" value="Rad21_Rec8_M_NXP1-like"/>
    <property type="match status" value="1"/>
</dbReference>
<evidence type="ECO:0000313" key="9">
    <source>
        <dbReference type="EnsemblMetazoa" id="Aqu2.1.25001_001"/>
    </source>
</evidence>
<feature type="compositionally biased region" description="Polar residues" evidence="6">
    <location>
        <begin position="188"/>
        <end position="198"/>
    </location>
</feature>
<evidence type="ECO:0000256" key="5">
    <source>
        <dbReference type="ARBA" id="ARBA00023242"/>
    </source>
</evidence>
<reference evidence="10" key="1">
    <citation type="journal article" date="2010" name="Nature">
        <title>The Amphimedon queenslandica genome and the evolution of animal complexity.</title>
        <authorList>
            <person name="Srivastava M."/>
            <person name="Simakov O."/>
            <person name="Chapman J."/>
            <person name="Fahey B."/>
            <person name="Gauthier M.E."/>
            <person name="Mitros T."/>
            <person name="Richards G.S."/>
            <person name="Conaco C."/>
            <person name="Dacre M."/>
            <person name="Hellsten U."/>
            <person name="Larroux C."/>
            <person name="Putnam N.H."/>
            <person name="Stanke M."/>
            <person name="Adamska M."/>
            <person name="Darling A."/>
            <person name="Degnan S.M."/>
            <person name="Oakley T.H."/>
            <person name="Plachetzki D.C."/>
            <person name="Zhai Y."/>
            <person name="Adamski M."/>
            <person name="Calcino A."/>
            <person name="Cummins S.F."/>
            <person name="Goodstein D.M."/>
            <person name="Harris C."/>
            <person name="Jackson D.J."/>
            <person name="Leys S.P."/>
            <person name="Shu S."/>
            <person name="Woodcroft B.J."/>
            <person name="Vervoort M."/>
            <person name="Kosik K.S."/>
            <person name="Manning G."/>
            <person name="Degnan B.M."/>
            <person name="Rokhsar D.S."/>
        </authorList>
    </citation>
    <scope>NUCLEOTIDE SEQUENCE [LARGE SCALE GENOMIC DNA]</scope>
</reference>
<evidence type="ECO:0000256" key="6">
    <source>
        <dbReference type="SAM" id="MobiDB-lite"/>
    </source>
</evidence>
<evidence type="ECO:0000313" key="10">
    <source>
        <dbReference type="Proteomes" id="UP000007879"/>
    </source>
</evidence>
<evidence type="ECO:0000256" key="2">
    <source>
        <dbReference type="ARBA" id="ARBA00004286"/>
    </source>
</evidence>
<dbReference type="GO" id="GO:0008278">
    <property type="term" value="C:cohesin complex"/>
    <property type="evidence" value="ECO:0007669"/>
    <property type="project" value="InterPro"/>
</dbReference>
<dbReference type="InParanoid" id="A0A1X7UB52"/>
<evidence type="ECO:0000259" key="7">
    <source>
        <dbReference type="Pfam" id="PF04824"/>
    </source>
</evidence>
<dbReference type="InterPro" id="IPR049589">
    <property type="entry name" value="NXP1_M-like"/>
</dbReference>
<gene>
    <name evidence="9" type="primary">100633475</name>
</gene>
<dbReference type="InterPro" id="IPR006910">
    <property type="entry name" value="Rad21_Rec8_N"/>
</dbReference>
<keyword evidence="4" id="KW-0158">Chromosome</keyword>
<proteinExistence type="inferred from homology"/>
<dbReference type="EnsemblMetazoa" id="XM_003388422.3">
    <property type="protein sequence ID" value="XP_003388470.1"/>
    <property type="gene ID" value="LOC100633475"/>
</dbReference>
<evidence type="ECO:0000256" key="1">
    <source>
        <dbReference type="ARBA" id="ARBA00004123"/>
    </source>
</evidence>
<sequence>MFYATFVLSKKGPLAKVWLAAHWEKKVTKAQVFETDVQKTVDDIISPRVKLALRTSGHLLLGIVRIYSRKQKYLIQDLGEACAKIKMAFRPGAVDLPSEGGVTTSDTITLPEILQSLESAVADLGATDFQEDKFQSRAEDITLKDDVTNLNNMLSLNDFEGMGAVDNDEFGGVLQEFEMQRDEAETNITDTSHQQQAEVSGGIEPAEPKRQRNDITEFGHGGLVNIDEAEFDGIAEASVEGVAQEQQQQEPMETESILPAQEVTTGEEKDFVLPPVDATLQGMNKQRQKRKRKLLIDKEKELRGDIIRAQLMDYSDTLRTVSYPPPTKKMMLSRLGQGHDFLFQNPTWLSSSPLSSLVTRNLHLLPADTEVPLMDETVEMQREKNPSIIGGGGEGAPVDMDAGPLPIEEPIHGNDDNPFLPPMQDQDEDESISRVVPNIPDFEEAETEATPTTETPEAVVEEKKWNKRTQQVLRQLEKGFQQTDSLHFSDIARKCNRKQAASRFYSCLLLAKEGAIKLEQSKPYAAIVITDSSITPN</sequence>
<dbReference type="Pfam" id="PF04825">
    <property type="entry name" value="Rad21_Rec8_N"/>
    <property type="match status" value="1"/>
</dbReference>
<dbReference type="OrthoDB" id="10071381at2759"/>
<dbReference type="Gene3D" id="1.10.10.580">
    <property type="entry name" value="Structural maintenance of chromosome 1. Chain E"/>
    <property type="match status" value="1"/>
</dbReference>
<comment type="similarity">
    <text evidence="3">Belongs to the rad21 family.</text>
</comment>
<keyword evidence="10" id="KW-1185">Reference proteome</keyword>
<evidence type="ECO:0000259" key="8">
    <source>
        <dbReference type="Pfam" id="PF04825"/>
    </source>
</evidence>
<evidence type="ECO:0000256" key="4">
    <source>
        <dbReference type="ARBA" id="ARBA00022454"/>
    </source>
</evidence>
<dbReference type="GO" id="GO:0003682">
    <property type="term" value="F:chromatin binding"/>
    <property type="evidence" value="ECO:0007669"/>
    <property type="project" value="TreeGrafter"/>
</dbReference>
<dbReference type="KEGG" id="aqu:100633475"/>
<dbReference type="InterPro" id="IPR023093">
    <property type="entry name" value="ScpA-like_C"/>
</dbReference>
<dbReference type="Proteomes" id="UP000007879">
    <property type="component" value="Unassembled WGS sequence"/>
</dbReference>
<dbReference type="eggNOG" id="KOG1213">
    <property type="taxonomic scope" value="Eukaryota"/>
</dbReference>
<evidence type="ECO:0000256" key="3">
    <source>
        <dbReference type="ARBA" id="ARBA00009870"/>
    </source>
</evidence>
<dbReference type="Pfam" id="PF04824">
    <property type="entry name" value="Rad21_Rec8"/>
    <property type="match status" value="1"/>
</dbReference>
<dbReference type="GO" id="GO:0005634">
    <property type="term" value="C:nucleus"/>
    <property type="evidence" value="ECO:0007669"/>
    <property type="project" value="UniProtKB-SubCell"/>
</dbReference>
<dbReference type="InterPro" id="IPR036390">
    <property type="entry name" value="WH_DNA-bd_sf"/>
</dbReference>
<accession>A0A1X7UB52</accession>
<dbReference type="EnsemblMetazoa" id="Aqu2.1.25001_001">
    <property type="protein sequence ID" value="Aqu2.1.25001_001"/>
    <property type="gene ID" value="Aqu2.1.25001"/>
</dbReference>
<dbReference type="OMA" id="DFPADNM"/>
<feature type="domain" description="Rad21/Rec8-like protein C-terminal eukaryotic" evidence="7">
    <location>
        <begin position="484"/>
        <end position="530"/>
    </location>
</feature>
<dbReference type="FunCoup" id="A0A1X7UB52">
    <property type="interactions" value="841"/>
</dbReference>
<protein>
    <recommendedName>
        <fullName evidence="11">Rad21/Rec8-like protein N-terminal domain-containing protein</fullName>
    </recommendedName>
</protein>